<name>A0A3N2CVJ7_9ACTN</name>
<dbReference type="RefSeq" id="WP_246003479.1">
    <property type="nucleotide sequence ID" value="NZ_RKHO01000001.1"/>
</dbReference>
<reference evidence="1 2" key="1">
    <citation type="submission" date="2018-11" db="EMBL/GenBank/DDBJ databases">
        <title>Sequencing the genomes of 1000 actinobacteria strains.</title>
        <authorList>
            <person name="Klenk H.-P."/>
        </authorList>
    </citation>
    <scope>NUCLEOTIDE SEQUENCE [LARGE SCALE GENOMIC DNA]</scope>
    <source>
        <strain evidence="1 2">DSM 12652</strain>
    </source>
</reference>
<gene>
    <name evidence="1" type="ORF">EDD33_2362</name>
</gene>
<evidence type="ECO:0000313" key="1">
    <source>
        <dbReference type="EMBL" id="ROR91493.1"/>
    </source>
</evidence>
<comment type="caution">
    <text evidence="1">The sequence shown here is derived from an EMBL/GenBank/DDBJ whole genome shotgun (WGS) entry which is preliminary data.</text>
</comment>
<sequence>MIFRLACGDVMPGCAASFENTDKSLLLEEVARHAAADHGIAEITPEMLAAVDGKIVQAPA</sequence>
<organism evidence="1 2">
    <name type="scientific">Nocardioides aurantiacus</name>
    <dbReference type="NCBI Taxonomy" id="86796"/>
    <lineage>
        <taxon>Bacteria</taxon>
        <taxon>Bacillati</taxon>
        <taxon>Actinomycetota</taxon>
        <taxon>Actinomycetes</taxon>
        <taxon>Propionibacteriales</taxon>
        <taxon>Nocardioidaceae</taxon>
        <taxon>Nocardioides</taxon>
    </lineage>
</organism>
<dbReference type="AlphaFoldDB" id="A0A3N2CVJ7"/>
<proteinExistence type="predicted"/>
<evidence type="ECO:0000313" key="2">
    <source>
        <dbReference type="Proteomes" id="UP000281738"/>
    </source>
</evidence>
<dbReference type="Proteomes" id="UP000281738">
    <property type="component" value="Unassembled WGS sequence"/>
</dbReference>
<keyword evidence="2" id="KW-1185">Reference proteome</keyword>
<dbReference type="Pfam" id="PF06348">
    <property type="entry name" value="DUF1059"/>
    <property type="match status" value="1"/>
</dbReference>
<accession>A0A3N2CVJ7</accession>
<protein>
    <submittedName>
        <fullName evidence="1">Putative small metal-binding protein</fullName>
    </submittedName>
</protein>
<dbReference type="InterPro" id="IPR009409">
    <property type="entry name" value="DUF1059"/>
</dbReference>
<dbReference type="EMBL" id="RKHO01000001">
    <property type="protein sequence ID" value="ROR91493.1"/>
    <property type="molecule type" value="Genomic_DNA"/>
</dbReference>